<protein>
    <submittedName>
        <fullName evidence="2">Uncharacterized protein</fullName>
    </submittedName>
</protein>
<proteinExistence type="predicted"/>
<keyword evidence="1" id="KW-0472">Membrane</keyword>
<keyword evidence="1" id="KW-1133">Transmembrane helix</keyword>
<feature type="transmembrane region" description="Helical" evidence="1">
    <location>
        <begin position="75"/>
        <end position="96"/>
    </location>
</feature>
<evidence type="ECO:0000313" key="2">
    <source>
        <dbReference type="EMBL" id="MBC9178032.1"/>
    </source>
</evidence>
<sequence>MPSAAGAGGDTLSAAAALSMPESAAGISGASAFLRERVLEDFRGALRFTTVSVMVRVSTASGAGVAAALPRRVVAGLRAVAAFFGAAAVFLAAAGLR</sequence>
<name>A0ABR7R8P4_9PROT</name>
<dbReference type="RefSeq" id="WP_187779142.1">
    <property type="nucleotide sequence ID" value="NZ_JACTUZ010000059.1"/>
</dbReference>
<gene>
    <name evidence="2" type="ORF">IBL25_13885</name>
</gene>
<reference evidence="2 3" key="1">
    <citation type="journal article" date="2009" name="Int. J. Syst. Evol. Microbiol.">
        <title>Transfer of Teichococcus ludipueritiae and Muricoccus roseus to the genus Roseomonas, as Roseomonas ludipueritiae comb. nov. and Roseomonas rosea comb. nov., respectively, and emended description of the genus Roseomonas.</title>
        <authorList>
            <person name="Sanchez-Porro C."/>
            <person name="Gallego V."/>
            <person name="Busse H.J."/>
            <person name="Kampfer P."/>
            <person name="Ventosa A."/>
        </authorList>
    </citation>
    <scope>NUCLEOTIDE SEQUENCE [LARGE SCALE GENOMIC DNA]</scope>
    <source>
        <strain evidence="2 3">DSM 14915</strain>
    </source>
</reference>
<dbReference type="Proteomes" id="UP000603940">
    <property type="component" value="Unassembled WGS sequence"/>
</dbReference>
<feature type="non-terminal residue" evidence="2">
    <location>
        <position position="97"/>
    </location>
</feature>
<keyword evidence="3" id="KW-1185">Reference proteome</keyword>
<accession>A0ABR7R8P4</accession>
<evidence type="ECO:0000256" key="1">
    <source>
        <dbReference type="SAM" id="Phobius"/>
    </source>
</evidence>
<organism evidence="2 3">
    <name type="scientific">Pseudoroseomonas ludipueritiae</name>
    <dbReference type="NCBI Taxonomy" id="198093"/>
    <lineage>
        <taxon>Bacteria</taxon>
        <taxon>Pseudomonadati</taxon>
        <taxon>Pseudomonadota</taxon>
        <taxon>Alphaproteobacteria</taxon>
        <taxon>Acetobacterales</taxon>
        <taxon>Acetobacteraceae</taxon>
        <taxon>Pseudoroseomonas</taxon>
    </lineage>
</organism>
<evidence type="ECO:0000313" key="3">
    <source>
        <dbReference type="Proteomes" id="UP000603940"/>
    </source>
</evidence>
<comment type="caution">
    <text evidence="2">The sequence shown here is derived from an EMBL/GenBank/DDBJ whole genome shotgun (WGS) entry which is preliminary data.</text>
</comment>
<keyword evidence="1" id="KW-0812">Transmembrane</keyword>
<dbReference type="EMBL" id="JACTUZ010000059">
    <property type="protein sequence ID" value="MBC9178032.1"/>
    <property type="molecule type" value="Genomic_DNA"/>
</dbReference>